<evidence type="ECO:0000256" key="1">
    <source>
        <dbReference type="SAM" id="Phobius"/>
    </source>
</evidence>
<dbReference type="AlphaFoldDB" id="A0A381NTS1"/>
<gene>
    <name evidence="2" type="ORF">METZ01_LOCUS10102</name>
</gene>
<keyword evidence="1" id="KW-0812">Transmembrane</keyword>
<name>A0A381NTS1_9ZZZZ</name>
<reference evidence="2" key="1">
    <citation type="submission" date="2018-05" db="EMBL/GenBank/DDBJ databases">
        <authorList>
            <person name="Lanie J.A."/>
            <person name="Ng W.-L."/>
            <person name="Kazmierczak K.M."/>
            <person name="Andrzejewski T.M."/>
            <person name="Davidsen T.M."/>
            <person name="Wayne K.J."/>
            <person name="Tettelin H."/>
            <person name="Glass J.I."/>
            <person name="Rusch D."/>
            <person name="Podicherti R."/>
            <person name="Tsui H.-C.T."/>
            <person name="Winkler M.E."/>
        </authorList>
    </citation>
    <scope>NUCLEOTIDE SEQUENCE</scope>
</reference>
<protein>
    <submittedName>
        <fullName evidence="2">Uncharacterized protein</fullName>
    </submittedName>
</protein>
<accession>A0A381NTS1</accession>
<dbReference type="EMBL" id="UINC01000552">
    <property type="protein sequence ID" value="SUZ57248.1"/>
    <property type="molecule type" value="Genomic_DNA"/>
</dbReference>
<feature type="transmembrane region" description="Helical" evidence="1">
    <location>
        <begin position="12"/>
        <end position="31"/>
    </location>
</feature>
<organism evidence="2">
    <name type="scientific">marine metagenome</name>
    <dbReference type="NCBI Taxonomy" id="408172"/>
    <lineage>
        <taxon>unclassified sequences</taxon>
        <taxon>metagenomes</taxon>
        <taxon>ecological metagenomes</taxon>
    </lineage>
</organism>
<keyword evidence="1" id="KW-0472">Membrane</keyword>
<keyword evidence="1" id="KW-1133">Transmembrane helix</keyword>
<evidence type="ECO:0000313" key="2">
    <source>
        <dbReference type="EMBL" id="SUZ57248.1"/>
    </source>
</evidence>
<proteinExistence type="predicted"/>
<sequence length="32" mass="3368">MGTIGTLLTKLVSSWYSVTITGAAMVTFVFAT</sequence>